<dbReference type="OrthoDB" id="8949920at2759"/>
<proteinExistence type="predicted"/>
<gene>
    <name evidence="2" type="ORF">KOW79_008100</name>
</gene>
<comment type="caution">
    <text evidence="2">The sequence shown here is derived from an EMBL/GenBank/DDBJ whole genome shotgun (WGS) entry which is preliminary data.</text>
</comment>
<keyword evidence="3" id="KW-1185">Reference proteome</keyword>
<dbReference type="AlphaFoldDB" id="A0A9D3NT90"/>
<evidence type="ECO:0000313" key="3">
    <source>
        <dbReference type="Proteomes" id="UP000824219"/>
    </source>
</evidence>
<reference evidence="2 3" key="1">
    <citation type="submission" date="2021-06" db="EMBL/GenBank/DDBJ databases">
        <title>Chromosome-level genome assembly of the red-tail catfish (Hemibagrus wyckioides).</title>
        <authorList>
            <person name="Shao F."/>
        </authorList>
    </citation>
    <scope>NUCLEOTIDE SEQUENCE [LARGE SCALE GENOMIC DNA]</scope>
    <source>
        <strain evidence="2">EC202008001</strain>
        <tissue evidence="2">Blood</tissue>
    </source>
</reference>
<dbReference type="EMBL" id="JAHKSW010000009">
    <property type="protein sequence ID" value="KAG7328156.1"/>
    <property type="molecule type" value="Genomic_DNA"/>
</dbReference>
<accession>A0A9D3NT90</accession>
<dbReference type="Proteomes" id="UP000824219">
    <property type="component" value="Linkage Group LG09"/>
</dbReference>
<feature type="region of interest" description="Disordered" evidence="1">
    <location>
        <begin position="1"/>
        <end position="43"/>
    </location>
</feature>
<evidence type="ECO:0000313" key="2">
    <source>
        <dbReference type="EMBL" id="KAG7328156.1"/>
    </source>
</evidence>
<name>A0A9D3NT90_9TELE</name>
<protein>
    <submittedName>
        <fullName evidence="2">Uncharacterized protein</fullName>
    </submittedName>
</protein>
<sequence length="185" mass="20829">MGISGSRKKKVTPASVAEGDTRAQTLKCQTSRVRVSRGNTQRNRISNKKVAEFSADHSSLAEEVDRILETCENTRNTEKRSFQKSPLYLCEKYTFCYNHRDQRDTIHTSDIIVPSDLLKPGRLEDKKDQLNKTQKQTVVTAPRADPLCTKTPHVPGICEDISLALPVSYDASEEDLMTAIEREFG</sequence>
<feature type="compositionally biased region" description="Polar residues" evidence="1">
    <location>
        <begin position="22"/>
        <end position="43"/>
    </location>
</feature>
<evidence type="ECO:0000256" key="1">
    <source>
        <dbReference type="SAM" id="MobiDB-lite"/>
    </source>
</evidence>
<organism evidence="2 3">
    <name type="scientific">Hemibagrus wyckioides</name>
    <dbReference type="NCBI Taxonomy" id="337641"/>
    <lineage>
        <taxon>Eukaryota</taxon>
        <taxon>Metazoa</taxon>
        <taxon>Chordata</taxon>
        <taxon>Craniata</taxon>
        <taxon>Vertebrata</taxon>
        <taxon>Euteleostomi</taxon>
        <taxon>Actinopterygii</taxon>
        <taxon>Neopterygii</taxon>
        <taxon>Teleostei</taxon>
        <taxon>Ostariophysi</taxon>
        <taxon>Siluriformes</taxon>
        <taxon>Bagridae</taxon>
        <taxon>Hemibagrus</taxon>
    </lineage>
</organism>
<feature type="compositionally biased region" description="Basic residues" evidence="1">
    <location>
        <begin position="1"/>
        <end position="11"/>
    </location>
</feature>